<evidence type="ECO:0000256" key="2">
    <source>
        <dbReference type="ARBA" id="ARBA00003120"/>
    </source>
</evidence>
<evidence type="ECO:0000256" key="10">
    <source>
        <dbReference type="ARBA" id="ARBA00050776"/>
    </source>
</evidence>
<evidence type="ECO:0000256" key="4">
    <source>
        <dbReference type="ARBA" id="ARBA00013558"/>
    </source>
</evidence>
<evidence type="ECO:0000256" key="6">
    <source>
        <dbReference type="ARBA" id="ARBA00022723"/>
    </source>
</evidence>
<comment type="function">
    <text evidence="2">Catalyzes the removal of elemental sulfur atoms from cysteine to produce alanine. Seems to participate in the biosynthesis of the nitrogenase metalloclusters by providing the inorganic sulfur required for the Fe-S core formation.</text>
</comment>
<organism evidence="12 13">
    <name type="scientific">Oryzicola mucosus</name>
    <dbReference type="NCBI Taxonomy" id="2767425"/>
    <lineage>
        <taxon>Bacteria</taxon>
        <taxon>Pseudomonadati</taxon>
        <taxon>Pseudomonadota</taxon>
        <taxon>Alphaproteobacteria</taxon>
        <taxon>Hyphomicrobiales</taxon>
        <taxon>Phyllobacteriaceae</taxon>
        <taxon>Oryzicola</taxon>
    </lineage>
</organism>
<dbReference type="InterPro" id="IPR015421">
    <property type="entry name" value="PyrdxlP-dep_Trfase_major"/>
</dbReference>
<feature type="domain" description="Aminotransferase class V" evidence="11">
    <location>
        <begin position="7"/>
        <end position="369"/>
    </location>
</feature>
<evidence type="ECO:0000313" key="13">
    <source>
        <dbReference type="Proteomes" id="UP000643405"/>
    </source>
</evidence>
<comment type="catalytic activity">
    <reaction evidence="10">
        <text>(sulfur carrier)-H + L-cysteine = (sulfur carrier)-SH + L-alanine</text>
        <dbReference type="Rhea" id="RHEA:43892"/>
        <dbReference type="Rhea" id="RHEA-COMP:14737"/>
        <dbReference type="Rhea" id="RHEA-COMP:14739"/>
        <dbReference type="ChEBI" id="CHEBI:29917"/>
        <dbReference type="ChEBI" id="CHEBI:35235"/>
        <dbReference type="ChEBI" id="CHEBI:57972"/>
        <dbReference type="ChEBI" id="CHEBI:64428"/>
        <dbReference type="EC" id="2.8.1.7"/>
    </reaction>
</comment>
<dbReference type="Gene3D" id="3.40.640.10">
    <property type="entry name" value="Type I PLP-dependent aspartate aminotransferase-like (Major domain)"/>
    <property type="match status" value="1"/>
</dbReference>
<evidence type="ECO:0000259" key="11">
    <source>
        <dbReference type="Pfam" id="PF00266"/>
    </source>
</evidence>
<reference evidence="12" key="1">
    <citation type="submission" date="2020-09" db="EMBL/GenBank/DDBJ databases">
        <title>Genome seq and assembly of Tianweitania sp.</title>
        <authorList>
            <person name="Chhetri G."/>
        </authorList>
    </citation>
    <scope>NUCLEOTIDE SEQUENCE</scope>
    <source>
        <strain evidence="12">Rool2</strain>
    </source>
</reference>
<keyword evidence="6" id="KW-0479">Metal-binding</keyword>
<evidence type="ECO:0000256" key="7">
    <source>
        <dbReference type="ARBA" id="ARBA00022898"/>
    </source>
</evidence>
<name>A0A8J6PLG0_9HYPH</name>
<dbReference type="Gene3D" id="3.90.1150.10">
    <property type="entry name" value="Aspartate Aminotransferase, domain 1"/>
    <property type="match status" value="1"/>
</dbReference>
<sequence length="386" mass="39152">MAGLRAYLDHNASAPLLDAARQAMVAALDVAANPSSVHAEGRAARRIVEDARRDVAALVGAKPEHVIFTSGATEAAATLLTPDWRMGRSVLRMSRLYVSSADHPCILGGGRFAADRVAHIGVDAQGVADLGALAQALSAHDMAGGVPLVAVHAANNETGVIQPLAAIAALVKAAGGVLVVDAVQAVGRIPLDMSGAYGDFLILSSHKIGGPKGVGAIVGNSDVMMPAPLISGGGQEKGHRAGTENLPGIAGFGAAARKALTALSEIEIVRGLRDRFEQSIRTLAPDAEIHGANADRIANTSFFSVPGLKAETAQIAFDLAGIALSAGSACSSGKVGPSHVLQAMGHVDGLGALRVSIGPQTADAELDLFSDALAKLLARSRVTKAA</sequence>
<evidence type="ECO:0000256" key="8">
    <source>
        <dbReference type="ARBA" id="ARBA00023004"/>
    </source>
</evidence>
<dbReference type="InterPro" id="IPR015424">
    <property type="entry name" value="PyrdxlP-dep_Trfase"/>
</dbReference>
<dbReference type="Pfam" id="PF00266">
    <property type="entry name" value="Aminotran_5"/>
    <property type="match status" value="1"/>
</dbReference>
<dbReference type="Proteomes" id="UP000643405">
    <property type="component" value="Unassembled WGS sequence"/>
</dbReference>
<proteinExistence type="inferred from homology"/>
<dbReference type="GO" id="GO:0051536">
    <property type="term" value="F:iron-sulfur cluster binding"/>
    <property type="evidence" value="ECO:0007669"/>
    <property type="project" value="UniProtKB-KW"/>
</dbReference>
<dbReference type="EMBL" id="JACVVX010000006">
    <property type="protein sequence ID" value="MBD0416658.1"/>
    <property type="molecule type" value="Genomic_DNA"/>
</dbReference>
<accession>A0A8J6PLG0</accession>
<keyword evidence="8" id="KW-0408">Iron</keyword>
<dbReference type="RefSeq" id="WP_188166095.1">
    <property type="nucleotide sequence ID" value="NZ_JACVVX010000006.1"/>
</dbReference>
<comment type="cofactor">
    <cofactor evidence="1">
        <name>pyridoxal 5'-phosphate</name>
        <dbReference type="ChEBI" id="CHEBI:597326"/>
    </cofactor>
</comment>
<keyword evidence="9" id="KW-0411">Iron-sulfur</keyword>
<keyword evidence="7" id="KW-0663">Pyridoxal phosphate</keyword>
<dbReference type="GO" id="GO:0046872">
    <property type="term" value="F:metal ion binding"/>
    <property type="evidence" value="ECO:0007669"/>
    <property type="project" value="UniProtKB-KW"/>
</dbReference>
<dbReference type="PANTHER" id="PTHR11601">
    <property type="entry name" value="CYSTEINE DESULFURYLASE FAMILY MEMBER"/>
    <property type="match status" value="1"/>
</dbReference>
<keyword evidence="5" id="KW-0808">Transferase</keyword>
<dbReference type="InterPro" id="IPR000192">
    <property type="entry name" value="Aminotrans_V_dom"/>
</dbReference>
<evidence type="ECO:0000313" key="12">
    <source>
        <dbReference type="EMBL" id="MBD0416658.1"/>
    </source>
</evidence>
<gene>
    <name evidence="12" type="ORF">ICI42_18555</name>
</gene>
<dbReference type="InterPro" id="IPR016454">
    <property type="entry name" value="Cysteine_dSase"/>
</dbReference>
<dbReference type="AlphaFoldDB" id="A0A8J6PLG0"/>
<evidence type="ECO:0000256" key="3">
    <source>
        <dbReference type="ARBA" id="ARBA00006490"/>
    </source>
</evidence>
<dbReference type="SUPFAM" id="SSF53383">
    <property type="entry name" value="PLP-dependent transferases"/>
    <property type="match status" value="1"/>
</dbReference>
<dbReference type="PIRSF" id="PIRSF005572">
    <property type="entry name" value="NifS"/>
    <property type="match status" value="1"/>
</dbReference>
<dbReference type="InterPro" id="IPR015422">
    <property type="entry name" value="PyrdxlP-dep_Trfase_small"/>
</dbReference>
<keyword evidence="13" id="KW-1185">Reference proteome</keyword>
<dbReference type="PANTHER" id="PTHR11601:SF34">
    <property type="entry name" value="CYSTEINE DESULFURASE"/>
    <property type="match status" value="1"/>
</dbReference>
<evidence type="ECO:0000256" key="1">
    <source>
        <dbReference type="ARBA" id="ARBA00001933"/>
    </source>
</evidence>
<evidence type="ECO:0000256" key="5">
    <source>
        <dbReference type="ARBA" id="ARBA00022679"/>
    </source>
</evidence>
<evidence type="ECO:0000256" key="9">
    <source>
        <dbReference type="ARBA" id="ARBA00023014"/>
    </source>
</evidence>
<dbReference type="GO" id="GO:0031071">
    <property type="term" value="F:cysteine desulfurase activity"/>
    <property type="evidence" value="ECO:0007669"/>
    <property type="project" value="UniProtKB-EC"/>
</dbReference>
<comment type="similarity">
    <text evidence="3">Belongs to the class-V pyridoxal-phosphate-dependent aminotransferase family. NifS/IscS subfamily.</text>
</comment>
<dbReference type="Gene3D" id="1.10.260.50">
    <property type="match status" value="1"/>
</dbReference>
<comment type="caution">
    <text evidence="12">The sequence shown here is derived from an EMBL/GenBank/DDBJ whole genome shotgun (WGS) entry which is preliminary data.</text>
</comment>
<protein>
    <recommendedName>
        <fullName evidence="4">Cysteine desulfurase</fullName>
    </recommendedName>
</protein>